<dbReference type="RefSeq" id="WP_307596883.1">
    <property type="nucleotide sequence ID" value="NZ_JAUSRV010000020.1"/>
</dbReference>
<reference evidence="9" key="1">
    <citation type="submission" date="2023-07" db="EMBL/GenBank/DDBJ databases">
        <title>Sorghum-associated microbial communities from plants grown in Nebraska, USA.</title>
        <authorList>
            <person name="Schachtman D."/>
        </authorList>
    </citation>
    <scope>NUCLEOTIDE SEQUENCE</scope>
    <source>
        <strain evidence="9">DS3315</strain>
    </source>
</reference>
<dbReference type="GO" id="GO:0005737">
    <property type="term" value="C:cytoplasm"/>
    <property type="evidence" value="ECO:0007669"/>
    <property type="project" value="TreeGrafter"/>
</dbReference>
<dbReference type="AlphaFoldDB" id="A0AAW8EPP0"/>
<comment type="cofactor">
    <cofactor evidence="1">
        <name>FAD</name>
        <dbReference type="ChEBI" id="CHEBI:57692"/>
    </cofactor>
</comment>
<dbReference type="Pfam" id="PF02770">
    <property type="entry name" value="Acyl-CoA_dh_M"/>
    <property type="match status" value="1"/>
</dbReference>
<comment type="caution">
    <text evidence="9">The sequence shown here is derived from an EMBL/GenBank/DDBJ whole genome shotgun (WGS) entry which is preliminary data.</text>
</comment>
<dbReference type="Proteomes" id="UP001224845">
    <property type="component" value="Unassembled WGS sequence"/>
</dbReference>
<feature type="domain" description="Acyl-CoA oxidase/dehydrogenase middle" evidence="7">
    <location>
        <begin position="119"/>
        <end position="212"/>
    </location>
</feature>
<dbReference type="InterPro" id="IPR037069">
    <property type="entry name" value="AcylCoA_DH/ox_N_sf"/>
</dbReference>
<dbReference type="Pfam" id="PF00441">
    <property type="entry name" value="Acyl-CoA_dh_1"/>
    <property type="match status" value="1"/>
</dbReference>
<dbReference type="GO" id="GO:0050660">
    <property type="term" value="F:flavin adenine dinucleotide binding"/>
    <property type="evidence" value="ECO:0007669"/>
    <property type="project" value="InterPro"/>
</dbReference>
<feature type="domain" description="Acyl-CoA dehydrogenase/oxidase C-terminal" evidence="6">
    <location>
        <begin position="224"/>
        <end position="371"/>
    </location>
</feature>
<evidence type="ECO:0000313" key="10">
    <source>
        <dbReference type="Proteomes" id="UP001224845"/>
    </source>
</evidence>
<dbReference type="PANTHER" id="PTHR48083">
    <property type="entry name" value="MEDIUM-CHAIN SPECIFIC ACYL-COA DEHYDROGENASE, MITOCHONDRIAL-RELATED"/>
    <property type="match status" value="1"/>
</dbReference>
<organism evidence="9 10">
    <name type="scientific">Variovorax paradoxus</name>
    <dbReference type="NCBI Taxonomy" id="34073"/>
    <lineage>
        <taxon>Bacteria</taxon>
        <taxon>Pseudomonadati</taxon>
        <taxon>Pseudomonadota</taxon>
        <taxon>Betaproteobacteria</taxon>
        <taxon>Burkholderiales</taxon>
        <taxon>Comamonadaceae</taxon>
        <taxon>Variovorax</taxon>
    </lineage>
</organism>
<keyword evidence="5 9" id="KW-0560">Oxidoreductase</keyword>
<dbReference type="Gene3D" id="1.20.140.10">
    <property type="entry name" value="Butyryl-CoA Dehydrogenase, subunit A, domain 3"/>
    <property type="match status" value="1"/>
</dbReference>
<evidence type="ECO:0000256" key="3">
    <source>
        <dbReference type="ARBA" id="ARBA00022630"/>
    </source>
</evidence>
<dbReference type="Pfam" id="PF02771">
    <property type="entry name" value="Acyl-CoA_dh_N"/>
    <property type="match status" value="1"/>
</dbReference>
<proteinExistence type="inferred from homology"/>
<dbReference type="GO" id="GO:0070991">
    <property type="term" value="F:medium-chain fatty acyl-CoA dehydrogenase activity"/>
    <property type="evidence" value="ECO:0007669"/>
    <property type="project" value="UniProtKB-EC"/>
</dbReference>
<name>A0AAW8EPP0_VARPD</name>
<evidence type="ECO:0000259" key="7">
    <source>
        <dbReference type="Pfam" id="PF02770"/>
    </source>
</evidence>
<dbReference type="CDD" id="cd00567">
    <property type="entry name" value="ACAD"/>
    <property type="match status" value="1"/>
</dbReference>
<dbReference type="SUPFAM" id="SSF56645">
    <property type="entry name" value="Acyl-CoA dehydrogenase NM domain-like"/>
    <property type="match status" value="1"/>
</dbReference>
<dbReference type="PANTHER" id="PTHR48083:SF2">
    <property type="entry name" value="MEDIUM-CHAIN SPECIFIC ACYL-COA DEHYDROGENASE, MITOCHONDRIAL"/>
    <property type="match status" value="1"/>
</dbReference>
<dbReference type="InterPro" id="IPR009100">
    <property type="entry name" value="AcylCoA_DH/oxidase_NM_dom_sf"/>
</dbReference>
<dbReference type="GO" id="GO:0033539">
    <property type="term" value="P:fatty acid beta-oxidation using acyl-CoA dehydrogenase"/>
    <property type="evidence" value="ECO:0007669"/>
    <property type="project" value="TreeGrafter"/>
</dbReference>
<dbReference type="InterPro" id="IPR006091">
    <property type="entry name" value="Acyl-CoA_Oxase/DH_mid-dom"/>
</dbReference>
<protein>
    <submittedName>
        <fullName evidence="9">Acyl-CoA dehydrogenase</fullName>
        <ecNumber evidence="9">1.3.8.7</ecNumber>
    </submittedName>
</protein>
<evidence type="ECO:0000256" key="5">
    <source>
        <dbReference type="ARBA" id="ARBA00023002"/>
    </source>
</evidence>
<feature type="domain" description="Acyl-CoA dehydrogenase/oxidase N-terminal" evidence="8">
    <location>
        <begin position="6"/>
        <end position="114"/>
    </location>
</feature>
<dbReference type="InterPro" id="IPR036250">
    <property type="entry name" value="AcylCo_DH-like_C"/>
</dbReference>
<accession>A0AAW8EPP0</accession>
<dbReference type="EC" id="1.3.8.7" evidence="9"/>
<dbReference type="InterPro" id="IPR013786">
    <property type="entry name" value="AcylCoA_DH/ox_N"/>
</dbReference>
<sequence>MYEFNEQTKAVVDLVHRLVAQHQMPLERRMLRGETLTLKDYEPGMLAAKAVGLWALRAPPQFDGAQLCLVDRLAVIEENSRCLTPLRFGGHTFQSLFALTGVQKERYLDPILAGHKHWSFAQTEPGGGADPARAVATTARRDDQGWILNGSKIWITAFDEADVVFVVARTDKSAGIKGMSMFAVEKENPGLIAREVPMLGGMKTHQLTFDDCLVDDSSLLGAEGHGLEGAQIGLTSARFEVAASALGVAQRAYEMMVSYAKDRVAFGGPLADKQAVQTMVVDSWIELQQNRLMLYRCAERSDGDREMRIEAGLVKMQCTEMVGRILDRAIQVHGAAGCTYESPLAWWYDRQRMARIYEGPTEVHKYRVLARHLLS</sequence>
<evidence type="ECO:0000259" key="8">
    <source>
        <dbReference type="Pfam" id="PF02771"/>
    </source>
</evidence>
<dbReference type="SUPFAM" id="SSF47203">
    <property type="entry name" value="Acyl-CoA dehydrogenase C-terminal domain-like"/>
    <property type="match status" value="1"/>
</dbReference>
<evidence type="ECO:0000259" key="6">
    <source>
        <dbReference type="Pfam" id="PF00441"/>
    </source>
</evidence>
<dbReference type="InterPro" id="IPR046373">
    <property type="entry name" value="Acyl-CoA_Oxase/DH_mid-dom_sf"/>
</dbReference>
<dbReference type="Gene3D" id="2.40.110.10">
    <property type="entry name" value="Butyryl-CoA Dehydrogenase, subunit A, domain 2"/>
    <property type="match status" value="1"/>
</dbReference>
<dbReference type="Gene3D" id="1.10.540.10">
    <property type="entry name" value="Acyl-CoA dehydrogenase/oxidase, N-terminal domain"/>
    <property type="match status" value="1"/>
</dbReference>
<dbReference type="InterPro" id="IPR050741">
    <property type="entry name" value="Acyl-CoA_dehydrogenase"/>
</dbReference>
<dbReference type="InterPro" id="IPR009075">
    <property type="entry name" value="AcylCo_DH/oxidase_C"/>
</dbReference>
<keyword evidence="4" id="KW-0274">FAD</keyword>
<gene>
    <name evidence="9" type="ORF">J2W39_006130</name>
</gene>
<comment type="similarity">
    <text evidence="2">Belongs to the acyl-CoA dehydrogenase family.</text>
</comment>
<evidence type="ECO:0000256" key="2">
    <source>
        <dbReference type="ARBA" id="ARBA00009347"/>
    </source>
</evidence>
<keyword evidence="3" id="KW-0285">Flavoprotein</keyword>
<evidence type="ECO:0000256" key="4">
    <source>
        <dbReference type="ARBA" id="ARBA00022827"/>
    </source>
</evidence>
<evidence type="ECO:0000256" key="1">
    <source>
        <dbReference type="ARBA" id="ARBA00001974"/>
    </source>
</evidence>
<evidence type="ECO:0000313" key="9">
    <source>
        <dbReference type="EMBL" id="MDP9974846.1"/>
    </source>
</evidence>
<dbReference type="EMBL" id="JAUSRV010000020">
    <property type="protein sequence ID" value="MDP9974846.1"/>
    <property type="molecule type" value="Genomic_DNA"/>
</dbReference>